<sequence length="378" mass="43027">MDSVVKTNRLDSIQFLRGIAVLLVMAFHFRQYLNGVYAQADLGDRLFGLGEIGVDIFFVISGFIIVYSSRNREMNTPAEFSIKRVFRLYPVYLFVLLFLLLLDVSAQHTISQVVKSIFLIPNDYNFIGPWYGYSINLPAWTLTYEMLFYAIFAASIAISHKYRTVVCIILMVAIVCASQIYFRGHLQLDPITRDSADNSIIRNLTFLSNPIVYDFIYGMLIAELYSRVSDKIACNKTFSLLMLCILCISVSTIISGYNRGAGIERWGLISFALVGSLVMLSRGRELRFGNFWLVMGEMSYSLYLNHMVVKKLAGIYLRDFGIYKGNGGVTLFIILMILTFVMSCITYHFIEKPCVNLGHKLAEKLREKAASNPKLMKR</sequence>
<evidence type="ECO:0000256" key="1">
    <source>
        <dbReference type="SAM" id="Phobius"/>
    </source>
</evidence>
<keyword evidence="4" id="KW-1185">Reference proteome</keyword>
<evidence type="ECO:0000313" key="3">
    <source>
        <dbReference type="EMBL" id="CBA28990.1"/>
    </source>
</evidence>
<accession>C9XYI8</accession>
<name>C9XYI8_CROTZ</name>
<feature type="transmembrane region" description="Helical" evidence="1">
    <location>
        <begin position="164"/>
        <end position="184"/>
    </location>
</feature>
<organism evidence="3 4">
    <name type="scientific">Cronobacter turicensis (strain DSM 18703 / CCUG 55852 / LMG 23827 / z3032)</name>
    <dbReference type="NCBI Taxonomy" id="693216"/>
    <lineage>
        <taxon>Bacteria</taxon>
        <taxon>Pseudomonadati</taxon>
        <taxon>Pseudomonadota</taxon>
        <taxon>Gammaproteobacteria</taxon>
        <taxon>Enterobacterales</taxon>
        <taxon>Enterobacteriaceae</taxon>
        <taxon>Cronobacter</taxon>
    </lineage>
</organism>
<feature type="transmembrane region" description="Helical" evidence="1">
    <location>
        <begin position="130"/>
        <end position="152"/>
    </location>
</feature>
<feature type="transmembrane region" description="Helical" evidence="1">
    <location>
        <begin position="237"/>
        <end position="257"/>
    </location>
</feature>
<feature type="transmembrane region" description="Helical" evidence="1">
    <location>
        <begin position="329"/>
        <end position="350"/>
    </location>
</feature>
<feature type="transmembrane region" description="Helical" evidence="1">
    <location>
        <begin position="263"/>
        <end position="280"/>
    </location>
</feature>
<protein>
    <recommendedName>
        <fullName evidence="2">Acyltransferase 3 domain-containing protein</fullName>
    </recommendedName>
</protein>
<dbReference type="Proteomes" id="UP000002069">
    <property type="component" value="Chromosome"/>
</dbReference>
<feature type="transmembrane region" description="Helical" evidence="1">
    <location>
        <begin position="204"/>
        <end position="225"/>
    </location>
</feature>
<feature type="transmembrane region" description="Helical" evidence="1">
    <location>
        <begin position="88"/>
        <end position="110"/>
    </location>
</feature>
<dbReference type="HOGENOM" id="CLU_005679_2_0_6"/>
<keyword evidence="1" id="KW-0472">Membrane</keyword>
<dbReference type="EMBL" id="FN543093">
    <property type="protein sequence ID" value="CBA28990.1"/>
    <property type="molecule type" value="Genomic_DNA"/>
</dbReference>
<gene>
    <name evidence="3" type="ordered locus">Ctu_11930</name>
</gene>
<dbReference type="GO" id="GO:0016020">
    <property type="term" value="C:membrane"/>
    <property type="evidence" value="ECO:0007669"/>
    <property type="project" value="TreeGrafter"/>
</dbReference>
<dbReference type="GO" id="GO:0000271">
    <property type="term" value="P:polysaccharide biosynthetic process"/>
    <property type="evidence" value="ECO:0007669"/>
    <property type="project" value="TreeGrafter"/>
</dbReference>
<dbReference type="PANTHER" id="PTHR23028:SF131">
    <property type="entry name" value="BLR2367 PROTEIN"/>
    <property type="match status" value="1"/>
</dbReference>
<dbReference type="InterPro" id="IPR002656">
    <property type="entry name" value="Acyl_transf_3_dom"/>
</dbReference>
<dbReference type="GO" id="GO:0016747">
    <property type="term" value="F:acyltransferase activity, transferring groups other than amino-acyl groups"/>
    <property type="evidence" value="ECO:0007669"/>
    <property type="project" value="InterPro"/>
</dbReference>
<feature type="transmembrane region" description="Helical" evidence="1">
    <location>
        <begin position="292"/>
        <end position="309"/>
    </location>
</feature>
<dbReference type="AlphaFoldDB" id="C9XYI8"/>
<dbReference type="KEGG" id="ctu:CTU_11930"/>
<reference evidence="4" key="2">
    <citation type="journal article" date="2011" name="J. Bacteriol.">
        <title>Complete genome sequence of Cronobacter turicensis LMG 23827, a food-borne pathogen causing deaths in neonates.</title>
        <authorList>
            <person name="Stephan R."/>
            <person name="Lehner A."/>
            <person name="Tischler P."/>
            <person name="Rattei T."/>
        </authorList>
    </citation>
    <scope>NUCLEOTIDE SEQUENCE [LARGE SCALE GENOMIC DNA]</scope>
    <source>
        <strain evidence="4">DSM 18703 / CCUG 55852 / LMG 23827 / z3032</strain>
    </source>
</reference>
<dbReference type="InterPro" id="IPR050879">
    <property type="entry name" value="Acyltransferase_3"/>
</dbReference>
<dbReference type="PATRIC" id="fig|693216.3.peg.1132"/>
<dbReference type="Pfam" id="PF01757">
    <property type="entry name" value="Acyl_transf_3"/>
    <property type="match status" value="1"/>
</dbReference>
<dbReference type="PANTHER" id="PTHR23028">
    <property type="entry name" value="ACETYLTRANSFERASE"/>
    <property type="match status" value="1"/>
</dbReference>
<feature type="domain" description="Acyltransferase 3" evidence="2">
    <location>
        <begin position="11"/>
        <end position="347"/>
    </location>
</feature>
<keyword evidence="1" id="KW-1133">Transmembrane helix</keyword>
<reference evidence="3 4" key="1">
    <citation type="journal article" date="2010" name="J. Bacteriol.">
        <title>Complete Genome Sequence of Cronobacter turicensis LMG 23827, a foodborne pathogen causing deaths in neonates.</title>
        <authorList>
            <person name="Stephan R."/>
            <person name="Lehner A."/>
            <person name="Tischler P."/>
            <person name="Rattei T."/>
        </authorList>
    </citation>
    <scope>NUCLEOTIDE SEQUENCE [LARGE SCALE GENOMIC DNA]</scope>
    <source>
        <strain evidence="4">DSM 18703 / CCUG 55852 / LMG 23827 / z3032</strain>
    </source>
</reference>
<feature type="transmembrane region" description="Helical" evidence="1">
    <location>
        <begin position="15"/>
        <end position="33"/>
    </location>
</feature>
<keyword evidence="1" id="KW-0812">Transmembrane</keyword>
<feature type="transmembrane region" description="Helical" evidence="1">
    <location>
        <begin position="45"/>
        <end position="67"/>
    </location>
</feature>
<evidence type="ECO:0000313" key="4">
    <source>
        <dbReference type="Proteomes" id="UP000002069"/>
    </source>
</evidence>
<proteinExistence type="predicted"/>
<evidence type="ECO:0000259" key="2">
    <source>
        <dbReference type="Pfam" id="PF01757"/>
    </source>
</evidence>